<evidence type="ECO:0000313" key="4">
    <source>
        <dbReference type="Proteomes" id="UP000324021"/>
    </source>
</evidence>
<accession>A0A1I0HX83</accession>
<evidence type="ECO:0000313" key="1">
    <source>
        <dbReference type="EMBL" id="SDD11710.1"/>
    </source>
</evidence>
<evidence type="ECO:0000313" key="3">
    <source>
        <dbReference type="Proteomes" id="UP000199320"/>
    </source>
</evidence>
<dbReference type="AlphaFoldDB" id="A0A1I0HX83"/>
<dbReference type="EMBL" id="FMZP01000013">
    <property type="protein sequence ID" value="SDD11710.1"/>
    <property type="molecule type" value="Genomic_DNA"/>
</dbReference>
<dbReference type="Proteomes" id="UP000199320">
    <property type="component" value="Unassembled WGS sequence"/>
</dbReference>
<name>A0A1I0HX83_9EURY</name>
<protein>
    <submittedName>
        <fullName evidence="2">Uncharacterized protein</fullName>
    </submittedName>
</protein>
<proteinExistence type="predicted"/>
<reference evidence="3 4" key="2">
    <citation type="submission" date="2016-10" db="EMBL/GenBank/DDBJ databases">
        <authorList>
            <person name="Varghese N."/>
            <person name="Submissions S."/>
        </authorList>
    </citation>
    <scope>NUCLEOTIDE SEQUENCE [LARGE SCALE GENOMIC DNA]</scope>
    <source>
        <strain evidence="1 4">CDM_1</strain>
        <strain evidence="3">CDM_6</strain>
    </source>
</reference>
<organism evidence="2 3">
    <name type="scientific">Natrinema hispanicum</name>
    <dbReference type="NCBI Taxonomy" id="392421"/>
    <lineage>
        <taxon>Archaea</taxon>
        <taxon>Methanobacteriati</taxon>
        <taxon>Methanobacteriota</taxon>
        <taxon>Stenosarchaea group</taxon>
        <taxon>Halobacteria</taxon>
        <taxon>Halobacteriales</taxon>
        <taxon>Natrialbaceae</taxon>
        <taxon>Natrinema</taxon>
    </lineage>
</organism>
<dbReference type="STRING" id="392421.SAMN04488694_11573"/>
<evidence type="ECO:0000313" key="2">
    <source>
        <dbReference type="EMBL" id="SET88478.1"/>
    </source>
</evidence>
<dbReference type="EMBL" id="FOIC01000015">
    <property type="protein sequence ID" value="SET88478.1"/>
    <property type="molecule type" value="Genomic_DNA"/>
</dbReference>
<dbReference type="Proteomes" id="UP000324021">
    <property type="component" value="Unassembled WGS sequence"/>
</dbReference>
<sequence length="39" mass="3644">MTGAGVNCALHGHVSGTNGPDGSRLPSVAGATVGALIVV</sequence>
<gene>
    <name evidence="2" type="ORF">SAMN04488694_11573</name>
    <name evidence="1" type="ORF">SAMN05192552_101320</name>
</gene>
<reference evidence="2" key="1">
    <citation type="submission" date="2016-10" db="EMBL/GenBank/DDBJ databases">
        <authorList>
            <person name="de Groot N.N."/>
        </authorList>
    </citation>
    <scope>NUCLEOTIDE SEQUENCE [LARGE SCALE GENOMIC DNA]</scope>
    <source>
        <strain evidence="2">CDM_6</strain>
    </source>
</reference>
<keyword evidence="3" id="KW-1185">Reference proteome</keyword>